<evidence type="ECO:0000256" key="1">
    <source>
        <dbReference type="SAM" id="MobiDB-lite"/>
    </source>
</evidence>
<reference evidence="2" key="1">
    <citation type="submission" date="2013-10" db="EMBL/GenBank/DDBJ databases">
        <title>Genomic analysis of the causative agents of coccidiosis in chickens.</title>
        <authorList>
            <person name="Reid A.J."/>
            <person name="Blake D."/>
            <person name="Billington K."/>
            <person name="Browne H."/>
            <person name="Dunn M."/>
            <person name="Hung S."/>
            <person name="Kawahara F."/>
            <person name="Miranda-Saavedra D."/>
            <person name="Mourier T."/>
            <person name="Nagra H."/>
            <person name="Otto T.D."/>
            <person name="Rawlings N."/>
            <person name="Sanchez A."/>
            <person name="Sanders M."/>
            <person name="Subramaniam C."/>
            <person name="Tay Y."/>
            <person name="Dear P."/>
            <person name="Doerig C."/>
            <person name="Gruber A."/>
            <person name="Parkinson J."/>
            <person name="Shirley M."/>
            <person name="Wan K.L."/>
            <person name="Berriman M."/>
            <person name="Tomley F."/>
            <person name="Pain A."/>
        </authorList>
    </citation>
    <scope>NUCLEOTIDE SEQUENCE [LARGE SCALE GENOMIC DNA]</scope>
    <source>
        <strain evidence="2">Houghton</strain>
    </source>
</reference>
<organism evidence="2 3">
    <name type="scientific">Eimeria mitis</name>
    <dbReference type="NCBI Taxonomy" id="44415"/>
    <lineage>
        <taxon>Eukaryota</taxon>
        <taxon>Sar</taxon>
        <taxon>Alveolata</taxon>
        <taxon>Apicomplexa</taxon>
        <taxon>Conoidasida</taxon>
        <taxon>Coccidia</taxon>
        <taxon>Eucoccidiorida</taxon>
        <taxon>Eimeriorina</taxon>
        <taxon>Eimeriidae</taxon>
        <taxon>Eimeria</taxon>
    </lineage>
</organism>
<feature type="region of interest" description="Disordered" evidence="1">
    <location>
        <begin position="1"/>
        <end position="49"/>
    </location>
</feature>
<dbReference type="Proteomes" id="UP000030744">
    <property type="component" value="Unassembled WGS sequence"/>
</dbReference>
<accession>U6K764</accession>
<dbReference type="VEuPathDB" id="ToxoDB:EMH_0085670"/>
<evidence type="ECO:0000313" key="3">
    <source>
        <dbReference type="Proteomes" id="UP000030744"/>
    </source>
</evidence>
<sequence length="89" mass="8849">MVVAGGVSWGPPEGAPGAPIKEDVEEGAPEGLKPRRESSVVEGAGEEPLMGVWGAPPSWVCADAWGPLEVGGPPGGPPDGVTMEGEGGY</sequence>
<feature type="region of interest" description="Disordered" evidence="1">
    <location>
        <begin position="66"/>
        <end position="89"/>
    </location>
</feature>
<keyword evidence="3" id="KW-1185">Reference proteome</keyword>
<dbReference type="AlphaFoldDB" id="U6K764"/>
<dbReference type="GeneID" id="25382907"/>
<dbReference type="RefSeq" id="XP_013356388.1">
    <property type="nucleotide sequence ID" value="XM_013500934.1"/>
</dbReference>
<protein>
    <submittedName>
        <fullName evidence="2">Uncharacterized protein</fullName>
    </submittedName>
</protein>
<name>U6K764_9EIME</name>
<reference evidence="2" key="2">
    <citation type="submission" date="2013-10" db="EMBL/GenBank/DDBJ databases">
        <authorList>
            <person name="Aslett M."/>
        </authorList>
    </citation>
    <scope>NUCLEOTIDE SEQUENCE [LARGE SCALE GENOMIC DNA]</scope>
    <source>
        <strain evidence="2">Houghton</strain>
    </source>
</reference>
<evidence type="ECO:0000313" key="2">
    <source>
        <dbReference type="EMBL" id="CDJ33825.1"/>
    </source>
</evidence>
<proteinExistence type="predicted"/>
<gene>
    <name evidence="2" type="ORF">EMH_0085670</name>
</gene>
<dbReference type="EMBL" id="HG685713">
    <property type="protein sequence ID" value="CDJ33825.1"/>
    <property type="molecule type" value="Genomic_DNA"/>
</dbReference>